<dbReference type="GO" id="GO:0004672">
    <property type="term" value="F:protein kinase activity"/>
    <property type="evidence" value="ECO:0007669"/>
    <property type="project" value="InterPro"/>
</dbReference>
<evidence type="ECO:0000259" key="2">
    <source>
        <dbReference type="PROSITE" id="PS50011"/>
    </source>
</evidence>
<accession>A0AAD4R603</accession>
<gene>
    <name evidence="3" type="ORF">DdX_09565</name>
</gene>
<dbReference type="InterPro" id="IPR011009">
    <property type="entry name" value="Kinase-like_dom_sf"/>
</dbReference>
<dbReference type="Gene3D" id="1.10.510.10">
    <property type="entry name" value="Transferase(Phosphotransferase) domain 1"/>
    <property type="match status" value="1"/>
</dbReference>
<proteinExistence type="predicted"/>
<sequence length="379" mass="43621">MPLHTCSVDEDKEEKSLKIKIGQRFGEWKIIKKLDEGGFGKVFMVESVKDPSRVAALKAESSKVAGGSAIKLESHILELLNKQKLQPHIVQLFRARRRTRYHYMVITLLGDNFRGLKQTRLSQTLSVGTWSRLAIQSLYGIKLLHEIGYIHRDIKPANFAMGHRSDAERARVVHILDFGMAREFAKKRNGKWIARRARPNVDFRGTYRYCSPNVHSGREQGRVDDLWSLLYVFIELHCGLPWQKLGKKPIAYMKAYIPDKQLLKGFPSEFFGIVSMLRSLNYYNRPDYSAFHKACLALMKKHNVSFDDPYDWETKEDVQNLISRRRQQPAYENAEKFFELDVLKIDGPPPLNKDSGGRTQVTTQVTSQMSSTSDPSDEL</sequence>
<evidence type="ECO:0000256" key="1">
    <source>
        <dbReference type="SAM" id="MobiDB-lite"/>
    </source>
</evidence>
<feature type="domain" description="Protein kinase" evidence="2">
    <location>
        <begin position="28"/>
        <end position="299"/>
    </location>
</feature>
<dbReference type="SUPFAM" id="SSF56112">
    <property type="entry name" value="Protein kinase-like (PK-like)"/>
    <property type="match status" value="1"/>
</dbReference>
<dbReference type="SMART" id="SM00220">
    <property type="entry name" value="S_TKc"/>
    <property type="match status" value="1"/>
</dbReference>
<feature type="compositionally biased region" description="Low complexity" evidence="1">
    <location>
        <begin position="359"/>
        <end position="373"/>
    </location>
</feature>
<evidence type="ECO:0000313" key="3">
    <source>
        <dbReference type="EMBL" id="KAI1712479.1"/>
    </source>
</evidence>
<dbReference type="Pfam" id="PF00069">
    <property type="entry name" value="Pkinase"/>
    <property type="match status" value="1"/>
</dbReference>
<dbReference type="PROSITE" id="PS50011">
    <property type="entry name" value="PROTEIN_KINASE_DOM"/>
    <property type="match status" value="1"/>
</dbReference>
<dbReference type="Proteomes" id="UP001201812">
    <property type="component" value="Unassembled WGS sequence"/>
</dbReference>
<evidence type="ECO:0000313" key="4">
    <source>
        <dbReference type="Proteomes" id="UP001201812"/>
    </source>
</evidence>
<reference evidence="3" key="1">
    <citation type="submission" date="2022-01" db="EMBL/GenBank/DDBJ databases">
        <title>Genome Sequence Resource for Two Populations of Ditylenchus destructor, the Migratory Endoparasitic Phytonematode.</title>
        <authorList>
            <person name="Zhang H."/>
            <person name="Lin R."/>
            <person name="Xie B."/>
        </authorList>
    </citation>
    <scope>NUCLEOTIDE SEQUENCE</scope>
    <source>
        <strain evidence="3">BazhouSP</strain>
    </source>
</reference>
<organism evidence="3 4">
    <name type="scientific">Ditylenchus destructor</name>
    <dbReference type="NCBI Taxonomy" id="166010"/>
    <lineage>
        <taxon>Eukaryota</taxon>
        <taxon>Metazoa</taxon>
        <taxon>Ecdysozoa</taxon>
        <taxon>Nematoda</taxon>
        <taxon>Chromadorea</taxon>
        <taxon>Rhabditida</taxon>
        <taxon>Tylenchina</taxon>
        <taxon>Tylenchomorpha</taxon>
        <taxon>Sphaerularioidea</taxon>
        <taxon>Anguinidae</taxon>
        <taxon>Anguininae</taxon>
        <taxon>Ditylenchus</taxon>
    </lineage>
</organism>
<dbReference type="PANTHER" id="PTHR11909">
    <property type="entry name" value="CASEIN KINASE-RELATED"/>
    <property type="match status" value="1"/>
</dbReference>
<protein>
    <submittedName>
        <fullName evidence="3">Protein kinase domain-containing protein</fullName>
    </submittedName>
</protein>
<comment type="caution">
    <text evidence="3">The sequence shown here is derived from an EMBL/GenBank/DDBJ whole genome shotgun (WGS) entry which is preliminary data.</text>
</comment>
<feature type="region of interest" description="Disordered" evidence="1">
    <location>
        <begin position="348"/>
        <end position="379"/>
    </location>
</feature>
<name>A0AAD4R603_9BILA</name>
<dbReference type="InterPro" id="IPR000719">
    <property type="entry name" value="Prot_kinase_dom"/>
</dbReference>
<dbReference type="EMBL" id="JAKKPZ010000018">
    <property type="protein sequence ID" value="KAI1712479.1"/>
    <property type="molecule type" value="Genomic_DNA"/>
</dbReference>
<keyword evidence="3" id="KW-0418">Kinase</keyword>
<dbReference type="InterPro" id="IPR050235">
    <property type="entry name" value="CK1_Ser-Thr_kinase"/>
</dbReference>
<dbReference type="AlphaFoldDB" id="A0AAD4R603"/>
<dbReference type="GO" id="GO:0005524">
    <property type="term" value="F:ATP binding"/>
    <property type="evidence" value="ECO:0007669"/>
    <property type="project" value="InterPro"/>
</dbReference>
<keyword evidence="3" id="KW-0808">Transferase</keyword>
<keyword evidence="4" id="KW-1185">Reference proteome</keyword>